<feature type="transmembrane region" description="Helical" evidence="1">
    <location>
        <begin position="100"/>
        <end position="117"/>
    </location>
</feature>
<protein>
    <submittedName>
        <fullName evidence="2">Uncharacterized protein</fullName>
    </submittedName>
</protein>
<keyword evidence="3" id="KW-1185">Reference proteome</keyword>
<feature type="transmembrane region" description="Helical" evidence="1">
    <location>
        <begin position="58"/>
        <end position="79"/>
    </location>
</feature>
<accession>A0A9P6AED4</accession>
<keyword evidence="1" id="KW-0812">Transmembrane</keyword>
<dbReference type="EMBL" id="MU129238">
    <property type="protein sequence ID" value="KAF9504312.1"/>
    <property type="molecule type" value="Genomic_DNA"/>
</dbReference>
<evidence type="ECO:0000256" key="1">
    <source>
        <dbReference type="SAM" id="Phobius"/>
    </source>
</evidence>
<keyword evidence="1" id="KW-1133">Transmembrane helix</keyword>
<name>A0A9P6AED4_9AGAM</name>
<gene>
    <name evidence="2" type="ORF">BS47DRAFT_1490210</name>
</gene>
<dbReference type="OrthoDB" id="3358048at2759"/>
<proteinExistence type="predicted"/>
<keyword evidence="1" id="KW-0472">Membrane</keyword>
<feature type="transmembrane region" description="Helical" evidence="1">
    <location>
        <begin position="160"/>
        <end position="180"/>
    </location>
</feature>
<comment type="caution">
    <text evidence="2">The sequence shown here is derived from an EMBL/GenBank/DDBJ whole genome shotgun (WGS) entry which is preliminary data.</text>
</comment>
<evidence type="ECO:0000313" key="3">
    <source>
        <dbReference type="Proteomes" id="UP000886523"/>
    </source>
</evidence>
<dbReference type="Proteomes" id="UP000886523">
    <property type="component" value="Unassembled WGS sequence"/>
</dbReference>
<reference evidence="2" key="1">
    <citation type="journal article" date="2020" name="Nat. Commun.">
        <title>Large-scale genome sequencing of mycorrhizal fungi provides insights into the early evolution of symbiotic traits.</title>
        <authorList>
            <person name="Miyauchi S."/>
            <person name="Kiss E."/>
            <person name="Kuo A."/>
            <person name="Drula E."/>
            <person name="Kohler A."/>
            <person name="Sanchez-Garcia M."/>
            <person name="Morin E."/>
            <person name="Andreopoulos B."/>
            <person name="Barry K.W."/>
            <person name="Bonito G."/>
            <person name="Buee M."/>
            <person name="Carver A."/>
            <person name="Chen C."/>
            <person name="Cichocki N."/>
            <person name="Clum A."/>
            <person name="Culley D."/>
            <person name="Crous P.W."/>
            <person name="Fauchery L."/>
            <person name="Girlanda M."/>
            <person name="Hayes R.D."/>
            <person name="Keri Z."/>
            <person name="LaButti K."/>
            <person name="Lipzen A."/>
            <person name="Lombard V."/>
            <person name="Magnuson J."/>
            <person name="Maillard F."/>
            <person name="Murat C."/>
            <person name="Nolan M."/>
            <person name="Ohm R.A."/>
            <person name="Pangilinan J."/>
            <person name="Pereira M.F."/>
            <person name="Perotto S."/>
            <person name="Peter M."/>
            <person name="Pfister S."/>
            <person name="Riley R."/>
            <person name="Sitrit Y."/>
            <person name="Stielow J.B."/>
            <person name="Szollosi G."/>
            <person name="Zifcakova L."/>
            <person name="Stursova M."/>
            <person name="Spatafora J.W."/>
            <person name="Tedersoo L."/>
            <person name="Vaario L.M."/>
            <person name="Yamada A."/>
            <person name="Yan M."/>
            <person name="Wang P."/>
            <person name="Xu J."/>
            <person name="Bruns T."/>
            <person name="Baldrian P."/>
            <person name="Vilgalys R."/>
            <person name="Dunand C."/>
            <person name="Henrissat B."/>
            <person name="Grigoriev I.V."/>
            <person name="Hibbett D."/>
            <person name="Nagy L.G."/>
            <person name="Martin F.M."/>
        </authorList>
    </citation>
    <scope>NUCLEOTIDE SEQUENCE</scope>
    <source>
        <strain evidence="2">UP504</strain>
    </source>
</reference>
<sequence length="200" mass="22895">MPVQSRHPPGLSHSILMLRRRNTAGPSGHPSNDPILDDQEQEELIETLRQSNERTNLLYVRLVQLIVSMAILLQLTFLVNTRRHFTPLSTIFPSSSPRPLIPLPSFWTFLSIVYHLRDIVLLNPNPVFHMHPLVYSRHMWAIVLVSPCISIALRKDLVQSAWWCLPALLSILPAAVRFWIVNSQKEIDTLDGLKYRVKGA</sequence>
<organism evidence="2 3">
    <name type="scientific">Hydnum rufescens UP504</name>
    <dbReference type="NCBI Taxonomy" id="1448309"/>
    <lineage>
        <taxon>Eukaryota</taxon>
        <taxon>Fungi</taxon>
        <taxon>Dikarya</taxon>
        <taxon>Basidiomycota</taxon>
        <taxon>Agaricomycotina</taxon>
        <taxon>Agaricomycetes</taxon>
        <taxon>Cantharellales</taxon>
        <taxon>Hydnaceae</taxon>
        <taxon>Hydnum</taxon>
    </lineage>
</organism>
<dbReference type="AlphaFoldDB" id="A0A9P6AED4"/>
<feature type="transmembrane region" description="Helical" evidence="1">
    <location>
        <begin position="137"/>
        <end position="153"/>
    </location>
</feature>
<evidence type="ECO:0000313" key="2">
    <source>
        <dbReference type="EMBL" id="KAF9504312.1"/>
    </source>
</evidence>